<comment type="caution">
    <text evidence="1">The sequence shown here is derived from an EMBL/GenBank/DDBJ whole genome shotgun (WGS) entry which is preliminary data.</text>
</comment>
<name>A0A6G1D0G1_9ORYZ</name>
<dbReference type="Proteomes" id="UP000479710">
    <property type="component" value="Unassembled WGS sequence"/>
</dbReference>
<protein>
    <submittedName>
        <fullName evidence="1">Uncharacterized protein</fullName>
    </submittedName>
</protein>
<dbReference type="AlphaFoldDB" id="A0A6G1D0G1"/>
<proteinExistence type="predicted"/>
<keyword evidence="2" id="KW-1185">Reference proteome</keyword>
<evidence type="ECO:0000313" key="2">
    <source>
        <dbReference type="Proteomes" id="UP000479710"/>
    </source>
</evidence>
<organism evidence="1 2">
    <name type="scientific">Oryza meyeriana var. granulata</name>
    <dbReference type="NCBI Taxonomy" id="110450"/>
    <lineage>
        <taxon>Eukaryota</taxon>
        <taxon>Viridiplantae</taxon>
        <taxon>Streptophyta</taxon>
        <taxon>Embryophyta</taxon>
        <taxon>Tracheophyta</taxon>
        <taxon>Spermatophyta</taxon>
        <taxon>Magnoliopsida</taxon>
        <taxon>Liliopsida</taxon>
        <taxon>Poales</taxon>
        <taxon>Poaceae</taxon>
        <taxon>BOP clade</taxon>
        <taxon>Oryzoideae</taxon>
        <taxon>Oryzeae</taxon>
        <taxon>Oryzinae</taxon>
        <taxon>Oryza</taxon>
        <taxon>Oryza meyeriana</taxon>
    </lineage>
</organism>
<dbReference type="EMBL" id="SPHZ02000007">
    <property type="protein sequence ID" value="KAF0905654.1"/>
    <property type="molecule type" value="Genomic_DNA"/>
</dbReference>
<evidence type="ECO:0000313" key="1">
    <source>
        <dbReference type="EMBL" id="KAF0905654.1"/>
    </source>
</evidence>
<reference evidence="1 2" key="1">
    <citation type="submission" date="2019-11" db="EMBL/GenBank/DDBJ databases">
        <title>Whole genome sequence of Oryza granulata.</title>
        <authorList>
            <person name="Li W."/>
        </authorList>
    </citation>
    <scope>NUCLEOTIDE SEQUENCE [LARGE SCALE GENOMIC DNA]</scope>
    <source>
        <strain evidence="2">cv. Menghai</strain>
        <tissue evidence="1">Leaf</tissue>
    </source>
</reference>
<sequence>MIFHLWIGVSIGASKLIEIVRSKVDLTWDKVFLKTYDELTGEETKVWVQEWIREQRTKKTQALEDMRKLQDPFLF</sequence>
<gene>
    <name evidence="1" type="ORF">E2562_007437</name>
</gene>
<accession>A0A6G1D0G1</accession>